<keyword evidence="10" id="KW-0067">ATP-binding</keyword>
<dbReference type="Pfam" id="PF03483">
    <property type="entry name" value="B3_4"/>
    <property type="match status" value="1"/>
</dbReference>
<evidence type="ECO:0000259" key="16">
    <source>
        <dbReference type="PROSITE" id="PS51483"/>
    </source>
</evidence>
<evidence type="ECO:0000256" key="11">
    <source>
        <dbReference type="ARBA" id="ARBA00022842"/>
    </source>
</evidence>
<dbReference type="GO" id="GO:0004826">
    <property type="term" value="F:phenylalanine-tRNA ligase activity"/>
    <property type="evidence" value="ECO:0007669"/>
    <property type="project" value="UniProtKB-EC"/>
</dbReference>
<dbReference type="GO" id="GO:0005524">
    <property type="term" value="F:ATP binding"/>
    <property type="evidence" value="ECO:0007669"/>
    <property type="project" value="UniProtKB-KW"/>
</dbReference>
<dbReference type="EMBL" id="JYDP01000043">
    <property type="protein sequence ID" value="KRZ12092.1"/>
    <property type="molecule type" value="Genomic_DNA"/>
</dbReference>
<dbReference type="InterPro" id="IPR040659">
    <property type="entry name" value="PhetRS_B1"/>
</dbReference>
<keyword evidence="8" id="KW-0479">Metal-binding</keyword>
<keyword evidence="15" id="KW-1133">Transmembrane helix</keyword>
<dbReference type="STRING" id="268475.A0A0V1HNQ4"/>
<evidence type="ECO:0000256" key="15">
    <source>
        <dbReference type="SAM" id="Phobius"/>
    </source>
</evidence>
<organism evidence="17 18">
    <name type="scientific">Trichinella zimbabwensis</name>
    <dbReference type="NCBI Taxonomy" id="268475"/>
    <lineage>
        <taxon>Eukaryota</taxon>
        <taxon>Metazoa</taxon>
        <taxon>Ecdysozoa</taxon>
        <taxon>Nematoda</taxon>
        <taxon>Enoplea</taxon>
        <taxon>Dorylaimia</taxon>
        <taxon>Trichinellida</taxon>
        <taxon>Trichinellidae</taxon>
        <taxon>Trichinella</taxon>
    </lineage>
</organism>
<dbReference type="InterPro" id="IPR004531">
    <property type="entry name" value="Phe-tRNA-synth_IIc_bsu_arc_euk"/>
</dbReference>
<dbReference type="GO" id="GO:0009328">
    <property type="term" value="C:phenylalanine-tRNA ligase complex"/>
    <property type="evidence" value="ECO:0007669"/>
    <property type="project" value="TreeGrafter"/>
</dbReference>
<protein>
    <recommendedName>
        <fullName evidence="5">Phenylalanine--tRNA ligase beta subunit</fullName>
        <ecNumber evidence="4">6.1.1.20</ecNumber>
    </recommendedName>
    <alternativeName>
        <fullName evidence="14">Phenylalanyl-tRNA synthetase beta subunit</fullName>
    </alternativeName>
</protein>
<keyword evidence="11" id="KW-0460">Magnesium</keyword>
<evidence type="ECO:0000256" key="13">
    <source>
        <dbReference type="ARBA" id="ARBA00023146"/>
    </source>
</evidence>
<dbReference type="GO" id="GO:0006432">
    <property type="term" value="P:phenylalanyl-tRNA aminoacylation"/>
    <property type="evidence" value="ECO:0007669"/>
    <property type="project" value="InterPro"/>
</dbReference>
<dbReference type="GO" id="GO:0003723">
    <property type="term" value="F:RNA binding"/>
    <property type="evidence" value="ECO:0007669"/>
    <property type="project" value="InterPro"/>
</dbReference>
<gene>
    <name evidence="17" type="primary">FARSB</name>
    <name evidence="17" type="ORF">T11_4586</name>
</gene>
<evidence type="ECO:0000256" key="7">
    <source>
        <dbReference type="ARBA" id="ARBA00022598"/>
    </source>
</evidence>
<feature type="domain" description="B5" evidence="16">
    <location>
        <begin position="357"/>
        <end position="433"/>
    </location>
</feature>
<dbReference type="PANTHER" id="PTHR10947:SF0">
    <property type="entry name" value="PHENYLALANINE--TRNA LIGASE BETA SUBUNIT"/>
    <property type="match status" value="1"/>
</dbReference>
<evidence type="ECO:0000256" key="2">
    <source>
        <dbReference type="ARBA" id="ARBA00004496"/>
    </source>
</evidence>
<evidence type="ECO:0000256" key="12">
    <source>
        <dbReference type="ARBA" id="ARBA00022917"/>
    </source>
</evidence>
<comment type="subcellular location">
    <subcellularLocation>
        <location evidence="2">Cytoplasm</location>
    </subcellularLocation>
</comment>
<dbReference type="Pfam" id="PF18262">
    <property type="entry name" value="PhetRS_B1"/>
    <property type="match status" value="1"/>
</dbReference>
<dbReference type="Pfam" id="PF03484">
    <property type="entry name" value="B5"/>
    <property type="match status" value="1"/>
</dbReference>
<evidence type="ECO:0000313" key="18">
    <source>
        <dbReference type="Proteomes" id="UP000055024"/>
    </source>
</evidence>
<evidence type="ECO:0000313" key="17">
    <source>
        <dbReference type="EMBL" id="KRZ12092.1"/>
    </source>
</evidence>
<dbReference type="CDD" id="cd00769">
    <property type="entry name" value="PheRS_beta_core"/>
    <property type="match status" value="1"/>
</dbReference>
<feature type="transmembrane region" description="Helical" evidence="15">
    <location>
        <begin position="20"/>
        <end position="46"/>
    </location>
</feature>
<dbReference type="EC" id="6.1.1.20" evidence="4"/>
<keyword evidence="12" id="KW-0648">Protein biosynthesis</keyword>
<evidence type="ECO:0000256" key="9">
    <source>
        <dbReference type="ARBA" id="ARBA00022741"/>
    </source>
</evidence>
<dbReference type="InterPro" id="IPR005146">
    <property type="entry name" value="B3/B4_tRNA-bd"/>
</dbReference>
<keyword evidence="7 17" id="KW-0436">Ligase</keyword>
<evidence type="ECO:0000256" key="3">
    <source>
        <dbReference type="ARBA" id="ARBA00007438"/>
    </source>
</evidence>
<keyword evidence="18" id="KW-1185">Reference proteome</keyword>
<reference evidence="17 18" key="1">
    <citation type="submission" date="2015-01" db="EMBL/GenBank/DDBJ databases">
        <title>Evolution of Trichinella species and genotypes.</title>
        <authorList>
            <person name="Korhonen P.K."/>
            <person name="Edoardo P."/>
            <person name="Giuseppe L.R."/>
            <person name="Gasser R.B."/>
        </authorList>
    </citation>
    <scope>NUCLEOTIDE SEQUENCE [LARGE SCALE GENOMIC DNA]</scope>
    <source>
        <strain evidence="17">ISS1029</strain>
    </source>
</reference>
<dbReference type="SMART" id="SM00874">
    <property type="entry name" value="B5"/>
    <property type="match status" value="1"/>
</dbReference>
<dbReference type="Gene3D" id="3.30.930.10">
    <property type="entry name" value="Bira Bifunctional Protein, Domain 2"/>
    <property type="match status" value="1"/>
</dbReference>
<keyword evidence="15" id="KW-0472">Membrane</keyword>
<evidence type="ECO:0000256" key="10">
    <source>
        <dbReference type="ARBA" id="ARBA00022840"/>
    </source>
</evidence>
<dbReference type="SUPFAM" id="SSF56037">
    <property type="entry name" value="PheT/TilS domain"/>
    <property type="match status" value="1"/>
</dbReference>
<keyword evidence="6" id="KW-0963">Cytoplasm</keyword>
<dbReference type="InterPro" id="IPR020825">
    <property type="entry name" value="Phe-tRNA_synthase-like_B3/B4"/>
</dbReference>
<dbReference type="OrthoDB" id="1698572at2759"/>
<dbReference type="InterPro" id="IPR009061">
    <property type="entry name" value="DNA-bd_dom_put_sf"/>
</dbReference>
<dbReference type="Gene3D" id="3.50.40.10">
    <property type="entry name" value="Phenylalanyl-trna Synthetase, Chain B, domain 3"/>
    <property type="match status" value="1"/>
</dbReference>
<dbReference type="InterPro" id="IPR041616">
    <property type="entry name" value="PheRS_beta_core"/>
</dbReference>
<keyword evidence="15" id="KW-0812">Transmembrane</keyword>
<dbReference type="SUPFAM" id="SSF46955">
    <property type="entry name" value="Putative DNA-binding domain"/>
    <property type="match status" value="2"/>
</dbReference>
<dbReference type="PANTHER" id="PTHR10947">
    <property type="entry name" value="PHENYLALANYL-TRNA SYNTHETASE BETA CHAIN AND LEUCINE-RICH REPEAT-CONTAINING PROTEIN 47"/>
    <property type="match status" value="1"/>
</dbReference>
<dbReference type="NCBIfam" id="TIGR00471">
    <property type="entry name" value="pheT_arch"/>
    <property type="match status" value="1"/>
</dbReference>
<comment type="caution">
    <text evidence="17">The sequence shown here is derived from an EMBL/GenBank/DDBJ whole genome shotgun (WGS) entry which is preliminary data.</text>
</comment>
<proteinExistence type="inferred from homology"/>
<keyword evidence="9" id="KW-0547">Nucleotide-binding</keyword>
<dbReference type="PROSITE" id="PS51483">
    <property type="entry name" value="B5"/>
    <property type="match status" value="1"/>
</dbReference>
<dbReference type="InterPro" id="IPR045060">
    <property type="entry name" value="Phe-tRNA-ligase_IIc_bsu"/>
</dbReference>
<evidence type="ECO:0000256" key="1">
    <source>
        <dbReference type="ARBA" id="ARBA00001946"/>
    </source>
</evidence>
<evidence type="ECO:0000256" key="14">
    <source>
        <dbReference type="ARBA" id="ARBA00033189"/>
    </source>
</evidence>
<dbReference type="InterPro" id="IPR045864">
    <property type="entry name" value="aa-tRNA-synth_II/BPL/LPL"/>
</dbReference>
<dbReference type="Pfam" id="PF17759">
    <property type="entry name" value="tRNA_synthFbeta"/>
    <property type="match status" value="1"/>
</dbReference>
<dbReference type="GO" id="GO:0000287">
    <property type="term" value="F:magnesium ion binding"/>
    <property type="evidence" value="ECO:0007669"/>
    <property type="project" value="InterPro"/>
</dbReference>
<evidence type="ECO:0000256" key="6">
    <source>
        <dbReference type="ARBA" id="ARBA00022490"/>
    </source>
</evidence>
<evidence type="ECO:0000256" key="4">
    <source>
        <dbReference type="ARBA" id="ARBA00012814"/>
    </source>
</evidence>
<dbReference type="AlphaFoldDB" id="A0A0V1HNQ4"/>
<evidence type="ECO:0000256" key="8">
    <source>
        <dbReference type="ARBA" id="ARBA00022723"/>
    </source>
</evidence>
<dbReference type="Gene3D" id="3.30.56.10">
    <property type="match status" value="2"/>
</dbReference>
<keyword evidence="13" id="KW-0030">Aminoacyl-tRNA synthetase</keyword>
<accession>A0A0V1HNQ4</accession>
<dbReference type="Proteomes" id="UP000055024">
    <property type="component" value="Unassembled WGS sequence"/>
</dbReference>
<sequence>MKMTIGFLHLTDLSNSTVKFLIYFNIIATLLYVSAESLFVFCILFIRRAVVVILKGTVSKSTMPTITIKRRLFKDYFGDIKDEELDQLLFRFGLELDEVTTEVFSDGSGKNVEEVVLKIEIPANRCDLLCWEGLIRALLIFYKSCEQPKYMIASSKMKPTIQLKVTKEVETIRPYVVAAVLRNVTFNRDAYDSFIALQEKLHQNICRKRQLVAIGTHDLDKVKGPFVYSAKSPQEICFKPLNEKEKFTAAQLMTHYSKDNHLRQYLHIIEHSPLFPYICDSEGAVLSMPPIINSDQSKITLQTKNILIECTAVDLHRAQIVLDTIVCMFSVYCDQPYQIDPVEVITPGGIRQTYPILSCRTGSVSTSKVNRTIGVKLPSVTVAQLLNRMGISAEVGSEDMVLYRIPPTRHDILHECDIIEDVAIAYGYNNIKKELPPAAAISDQLYLNKITEAMRKEIACAGFTEILTFSLCSRADVSMKLNQPEELNRAVEIANPKTLEFQASCFMFMHFIARTLLLPGILKTLAHNKDKALPLKLFEIQDVVERNDNSGKDPVNRRHFCAVYYGKTSGFETIHGLLDHFMRLLEVSSNPALGYCIKEDLLPFYFPGRCASIMLRGEKKIGHMGILHPSVCRAFDLNLVCSCLELCFEDPLSRVGSFVASTGLLPRSSLSDRPAGSSPRPYCPSGCYRPCRPVSLVHALSVTFSHSEGRARVQYLLANNNNDHHLTLYVNLIMTNILQRKTRYNGGIFVSKVQFYFT</sequence>
<evidence type="ECO:0000256" key="5">
    <source>
        <dbReference type="ARBA" id="ARBA00017032"/>
    </source>
</evidence>
<comment type="cofactor">
    <cofactor evidence="1">
        <name>Mg(2+)</name>
        <dbReference type="ChEBI" id="CHEBI:18420"/>
    </cofactor>
</comment>
<dbReference type="SUPFAM" id="SSF55681">
    <property type="entry name" value="Class II aaRS and biotin synthetases"/>
    <property type="match status" value="1"/>
</dbReference>
<name>A0A0V1HNQ4_9BILA</name>
<dbReference type="InterPro" id="IPR005147">
    <property type="entry name" value="tRNA_synthase_B5-dom"/>
</dbReference>
<dbReference type="FunFam" id="3.50.40.10:FF:000002">
    <property type="entry name" value="phenylalanine--tRNA ligase beta subunit"/>
    <property type="match status" value="1"/>
</dbReference>
<comment type="similarity">
    <text evidence="3">Belongs to the phenylalanyl-tRNA synthetase beta subunit family. Type 2 subfamily.</text>
</comment>
<dbReference type="SMART" id="SM00873">
    <property type="entry name" value="B3_4"/>
    <property type="match status" value="1"/>
</dbReference>